<keyword evidence="1" id="KW-0175">Coiled coil</keyword>
<dbReference type="AlphaFoldDB" id="A0A7R9I0L5"/>
<evidence type="ECO:0000313" key="3">
    <source>
        <dbReference type="EMBL" id="CAD7441038.1"/>
    </source>
</evidence>
<feature type="compositionally biased region" description="Basic and acidic residues" evidence="2">
    <location>
        <begin position="268"/>
        <end position="282"/>
    </location>
</feature>
<gene>
    <name evidence="3" type="ORF">TBIB3V08_LOCUS3512</name>
</gene>
<feature type="region of interest" description="Disordered" evidence="2">
    <location>
        <begin position="371"/>
        <end position="419"/>
    </location>
</feature>
<accession>A0A7R9I0L5</accession>
<dbReference type="EMBL" id="OD565172">
    <property type="protein sequence ID" value="CAD7441038.1"/>
    <property type="molecule type" value="Genomic_DNA"/>
</dbReference>
<feature type="coiled-coil region" evidence="1">
    <location>
        <begin position="7"/>
        <end position="63"/>
    </location>
</feature>
<feature type="compositionally biased region" description="Basic and acidic residues" evidence="2">
    <location>
        <begin position="395"/>
        <end position="419"/>
    </location>
</feature>
<name>A0A7R9I0L5_9NEOP</name>
<sequence>MSEIDHNVSFYRKMAELQEKLRKSEEERLKLEERFAVMIRSCREEEEVRLLALRDRYEKFLRDDRRRRDRNERILQTLDRIENRSVVLAAKTDRLKLLRISNNLKDERHYESYVAHVYPSWKPQGSDSMPVRSHTIQRPNLPTATNIASPHTSVPLRQGVLPEKPPFLGPDTHNNSPTSYRANHYIDQAADLLKSNRDEAQPSTFVKGLHSNLGSTNDISKLNVDSKLGNSVDFEMEQNTSKDLLNVSLSDDDGILQEETTDPSLSPSKDHKAEDPNLKVHFDTSVGPSELAGRLKDIEINKNIRHSSDIINPQHRLSTVHKEEISVLKPTQFVPELDCGGGGDSSRDVKDISGFPLNQGNVASYHFNSNADVSRRGEPSLSTNEDHLGMNVTSSHHEGERHTATNKECLDSKKDAKNNDPKMLAAMKEKRALKEPSINNFHNAENIKKYIKFGKHQGEK</sequence>
<reference evidence="3" key="1">
    <citation type="submission" date="2020-11" db="EMBL/GenBank/DDBJ databases">
        <authorList>
            <person name="Tran Van P."/>
        </authorList>
    </citation>
    <scope>NUCLEOTIDE SEQUENCE</scope>
</reference>
<protein>
    <submittedName>
        <fullName evidence="3">Uncharacterized protein</fullName>
    </submittedName>
</protein>
<proteinExistence type="predicted"/>
<organism evidence="3">
    <name type="scientific">Timema bartmani</name>
    <dbReference type="NCBI Taxonomy" id="61472"/>
    <lineage>
        <taxon>Eukaryota</taxon>
        <taxon>Metazoa</taxon>
        <taxon>Ecdysozoa</taxon>
        <taxon>Arthropoda</taxon>
        <taxon>Hexapoda</taxon>
        <taxon>Insecta</taxon>
        <taxon>Pterygota</taxon>
        <taxon>Neoptera</taxon>
        <taxon>Polyneoptera</taxon>
        <taxon>Phasmatodea</taxon>
        <taxon>Timematodea</taxon>
        <taxon>Timematoidea</taxon>
        <taxon>Timematidae</taxon>
        <taxon>Timema</taxon>
    </lineage>
</organism>
<evidence type="ECO:0000256" key="2">
    <source>
        <dbReference type="SAM" id="MobiDB-lite"/>
    </source>
</evidence>
<feature type="region of interest" description="Disordered" evidence="2">
    <location>
        <begin position="256"/>
        <end position="285"/>
    </location>
</feature>
<feature type="compositionally biased region" description="Basic and acidic residues" evidence="2">
    <location>
        <begin position="373"/>
        <end position="388"/>
    </location>
</feature>
<evidence type="ECO:0000256" key="1">
    <source>
        <dbReference type="SAM" id="Coils"/>
    </source>
</evidence>